<evidence type="ECO:0000256" key="1">
    <source>
        <dbReference type="ARBA" id="ARBA00004245"/>
    </source>
</evidence>
<dbReference type="GeneTree" id="ENSGT00940000157778"/>
<evidence type="ECO:0000313" key="7">
    <source>
        <dbReference type="Ensembl" id="ENSHCOP00000025774.1"/>
    </source>
</evidence>
<evidence type="ECO:0000259" key="6">
    <source>
        <dbReference type="PROSITE" id="PS51307"/>
    </source>
</evidence>
<evidence type="ECO:0000256" key="4">
    <source>
        <dbReference type="ARBA" id="ARBA00023212"/>
    </source>
</evidence>
<evidence type="ECO:0000256" key="2">
    <source>
        <dbReference type="ARBA" id="ARBA00006469"/>
    </source>
</evidence>
<dbReference type="GO" id="GO:0007015">
    <property type="term" value="P:actin filament organization"/>
    <property type="evidence" value="ECO:0007669"/>
    <property type="project" value="TreeGrafter"/>
</dbReference>
<dbReference type="GO" id="GO:0043296">
    <property type="term" value="C:apical junction complex"/>
    <property type="evidence" value="ECO:0007669"/>
    <property type="project" value="TreeGrafter"/>
</dbReference>
<protein>
    <recommendedName>
        <fullName evidence="6">ASD2 domain-containing protein</fullName>
    </recommendedName>
</protein>
<reference evidence="7" key="1">
    <citation type="submission" date="2025-08" db="UniProtKB">
        <authorList>
            <consortium name="Ensembl"/>
        </authorList>
    </citation>
    <scope>IDENTIFICATION</scope>
</reference>
<dbReference type="Ensembl" id="ENSHCOT00000027169.1">
    <property type="protein sequence ID" value="ENSHCOP00000025774.1"/>
    <property type="gene ID" value="ENSHCOG00000016161.1"/>
</dbReference>
<feature type="region of interest" description="Disordered" evidence="5">
    <location>
        <begin position="115"/>
        <end position="162"/>
    </location>
</feature>
<comment type="subcellular location">
    <subcellularLocation>
        <location evidence="1">Cytoplasm</location>
        <location evidence="1">Cytoskeleton</location>
    </subcellularLocation>
</comment>
<keyword evidence="4" id="KW-0206">Cytoskeleton</keyword>
<comment type="similarity">
    <text evidence="2">Belongs to the shroom family.</text>
</comment>
<dbReference type="Gene3D" id="6.10.250.3120">
    <property type="match status" value="1"/>
</dbReference>
<name>A0A3Q2Z4X3_HIPCM</name>
<dbReference type="GO" id="GO:0005912">
    <property type="term" value="C:adherens junction"/>
    <property type="evidence" value="ECO:0007669"/>
    <property type="project" value="TreeGrafter"/>
</dbReference>
<feature type="domain" description="ASD2" evidence="6">
    <location>
        <begin position="1"/>
        <end position="117"/>
    </location>
</feature>
<evidence type="ECO:0000313" key="8">
    <source>
        <dbReference type="Proteomes" id="UP000264820"/>
    </source>
</evidence>
<dbReference type="Proteomes" id="UP000264820">
    <property type="component" value="Unplaced"/>
</dbReference>
<keyword evidence="8" id="KW-1185">Reference proteome</keyword>
<dbReference type="GO" id="GO:0051015">
    <property type="term" value="F:actin filament binding"/>
    <property type="evidence" value="ECO:0007669"/>
    <property type="project" value="InterPro"/>
</dbReference>
<accession>A0A3Q2Z4X3</accession>
<dbReference type="PANTHER" id="PTHR15012">
    <property type="entry name" value="APICAL PROTEIN/SHROOM-RELATED"/>
    <property type="match status" value="1"/>
</dbReference>
<dbReference type="AlphaFoldDB" id="A0A3Q2Z4X3"/>
<proteinExistence type="inferred from homology"/>
<dbReference type="Pfam" id="PF08687">
    <property type="entry name" value="ASD2"/>
    <property type="match status" value="1"/>
</dbReference>
<evidence type="ECO:0000256" key="3">
    <source>
        <dbReference type="ARBA" id="ARBA00022490"/>
    </source>
</evidence>
<reference evidence="7" key="2">
    <citation type="submission" date="2025-09" db="UniProtKB">
        <authorList>
            <consortium name="Ensembl"/>
        </authorList>
    </citation>
    <scope>IDENTIFICATION</scope>
</reference>
<dbReference type="InterPro" id="IPR014799">
    <property type="entry name" value="ASD2_dom"/>
</dbReference>
<dbReference type="GO" id="GO:0030864">
    <property type="term" value="C:cortical actin cytoskeleton"/>
    <property type="evidence" value="ECO:0007669"/>
    <property type="project" value="TreeGrafter"/>
</dbReference>
<dbReference type="GO" id="GO:0016324">
    <property type="term" value="C:apical plasma membrane"/>
    <property type="evidence" value="ECO:0007669"/>
    <property type="project" value="TreeGrafter"/>
</dbReference>
<organism evidence="7 8">
    <name type="scientific">Hippocampus comes</name>
    <name type="common">Tiger tail seahorse</name>
    <dbReference type="NCBI Taxonomy" id="109280"/>
    <lineage>
        <taxon>Eukaryota</taxon>
        <taxon>Metazoa</taxon>
        <taxon>Chordata</taxon>
        <taxon>Craniata</taxon>
        <taxon>Vertebrata</taxon>
        <taxon>Euteleostomi</taxon>
        <taxon>Actinopterygii</taxon>
        <taxon>Neopterygii</taxon>
        <taxon>Teleostei</taxon>
        <taxon>Neoteleostei</taxon>
        <taxon>Acanthomorphata</taxon>
        <taxon>Syngnathiaria</taxon>
        <taxon>Syngnathiformes</taxon>
        <taxon>Syngnathoidei</taxon>
        <taxon>Syngnathidae</taxon>
        <taxon>Hippocampus</taxon>
    </lineage>
</organism>
<dbReference type="InterPro" id="IPR027685">
    <property type="entry name" value="Shroom_fam"/>
</dbReference>
<feature type="compositionally biased region" description="Low complexity" evidence="5">
    <location>
        <begin position="121"/>
        <end position="148"/>
    </location>
</feature>
<evidence type="ECO:0000256" key="5">
    <source>
        <dbReference type="SAM" id="MobiDB-lite"/>
    </source>
</evidence>
<sequence length="162" mass="18527">FLTGDLEKIVNLLLSLCSRLSRIDKSLLQFWSPQDSLVHKRSQLLSQTEDAWELKQNLDRRQRVVHAVLRGYLSEPQLQDYRHFVSAKPSLLIRQRNLDDLIRQREEQLTRLAETLPPDWPRGSLPSSPSPVSCSSPFPQLLPSSPIPDHAHSTRSTTVTSL</sequence>
<dbReference type="PROSITE" id="PS51307">
    <property type="entry name" value="ASD2"/>
    <property type="match status" value="1"/>
</dbReference>
<dbReference type="OMA" id="CLPKSTE"/>
<dbReference type="PANTHER" id="PTHR15012:SF33">
    <property type="entry name" value="PROTEIN SHROOM3"/>
    <property type="match status" value="1"/>
</dbReference>
<keyword evidence="3" id="KW-0963">Cytoplasm</keyword>
<dbReference type="STRING" id="109280.ENSHCOP00000025774"/>